<dbReference type="AlphaFoldDB" id="A0A2A8CVX1"/>
<proteinExistence type="predicted"/>
<evidence type="ECO:0000259" key="1">
    <source>
        <dbReference type="PROSITE" id="PS50234"/>
    </source>
</evidence>
<dbReference type="Proteomes" id="UP000220102">
    <property type="component" value="Unassembled WGS sequence"/>
</dbReference>
<dbReference type="InterPro" id="IPR002035">
    <property type="entry name" value="VWF_A"/>
</dbReference>
<evidence type="ECO:0000313" key="3">
    <source>
        <dbReference type="Proteomes" id="UP000220102"/>
    </source>
</evidence>
<dbReference type="SUPFAM" id="SSF53300">
    <property type="entry name" value="vWA-like"/>
    <property type="match status" value="1"/>
</dbReference>
<organism evidence="2 3">
    <name type="scientific">Longibacter salinarum</name>
    <dbReference type="NCBI Taxonomy" id="1850348"/>
    <lineage>
        <taxon>Bacteria</taxon>
        <taxon>Pseudomonadati</taxon>
        <taxon>Rhodothermota</taxon>
        <taxon>Rhodothermia</taxon>
        <taxon>Rhodothermales</taxon>
        <taxon>Salisaetaceae</taxon>
        <taxon>Longibacter</taxon>
    </lineage>
</organism>
<gene>
    <name evidence="2" type="ORF">CRI94_12055</name>
</gene>
<comment type="caution">
    <text evidence="2">The sequence shown here is derived from an EMBL/GenBank/DDBJ whole genome shotgun (WGS) entry which is preliminary data.</text>
</comment>
<dbReference type="RefSeq" id="WP_098076084.1">
    <property type="nucleotide sequence ID" value="NZ_PDEQ01000006.1"/>
</dbReference>
<protein>
    <recommendedName>
        <fullName evidence="1">VWFA domain-containing protein</fullName>
    </recommendedName>
</protein>
<feature type="domain" description="VWFA" evidence="1">
    <location>
        <begin position="14"/>
        <end position="226"/>
    </location>
</feature>
<dbReference type="EMBL" id="PDEQ01000006">
    <property type="protein sequence ID" value="PEN12750.1"/>
    <property type="molecule type" value="Genomic_DNA"/>
</dbReference>
<dbReference type="OrthoDB" id="7605323at2"/>
<dbReference type="SMART" id="SM00327">
    <property type="entry name" value="VWA"/>
    <property type="match status" value="1"/>
</dbReference>
<keyword evidence="3" id="KW-1185">Reference proteome</keyword>
<reference evidence="2 3" key="1">
    <citation type="submission" date="2017-10" db="EMBL/GenBank/DDBJ databases">
        <title>Draft genome of Longibacter Salinarum.</title>
        <authorList>
            <person name="Goh K.M."/>
            <person name="Shamsir M.S."/>
            <person name="Lim S.W."/>
        </authorList>
    </citation>
    <scope>NUCLEOTIDE SEQUENCE [LARGE SCALE GENOMIC DNA]</scope>
    <source>
        <strain evidence="2 3">KCTC 52045</strain>
    </source>
</reference>
<accession>A0A2A8CVX1</accession>
<dbReference type="InterPro" id="IPR036465">
    <property type="entry name" value="vWFA_dom_sf"/>
</dbReference>
<sequence length="288" mass="31858">MPYSAEISRQQPTAFLFLLDQSASMQDTFGGAKAKGDAAPSKARVLADTVNRLLQNLVLRCAKEEGVRDYFDVGIIGYGERVQHLITPADEHNTGTGLIPISHLAERPRRMEERVKTVTDSNGGEKERRVKSPVWFDPHAKNGTPMCQALDLAAQSVRSWIDDHSSSFPPVVINVTDGEATDGDPLRYAQQLRSFATDDGEVLLFNVHLSESEEPALMLPSDRSELPHDDEYAETLFQMSSTLPFSMRAAAEQEGLHVDLDTRGFIFNADPVSLVTFLEIGTRPSTLR</sequence>
<name>A0A2A8CVX1_9BACT</name>
<evidence type="ECO:0000313" key="2">
    <source>
        <dbReference type="EMBL" id="PEN12750.1"/>
    </source>
</evidence>
<dbReference type="Gene3D" id="3.40.50.410">
    <property type="entry name" value="von Willebrand factor, type A domain"/>
    <property type="match status" value="1"/>
</dbReference>
<dbReference type="PROSITE" id="PS50234">
    <property type="entry name" value="VWFA"/>
    <property type="match status" value="1"/>
</dbReference>